<evidence type="ECO:0000256" key="5">
    <source>
        <dbReference type="RuleBase" id="RU361203"/>
    </source>
</evidence>
<dbReference type="Pfam" id="PF14008">
    <property type="entry name" value="Metallophos_C"/>
    <property type="match status" value="1"/>
</dbReference>
<dbReference type="Gene3D" id="3.60.21.10">
    <property type="match status" value="1"/>
</dbReference>
<dbReference type="EMBL" id="JABCRI010000002">
    <property type="protein sequence ID" value="KAF8410718.1"/>
    <property type="molecule type" value="Genomic_DNA"/>
</dbReference>
<dbReference type="InterPro" id="IPR041792">
    <property type="entry name" value="MPP_PAP"/>
</dbReference>
<keyword evidence="3 5" id="KW-0378">Hydrolase</keyword>
<reference evidence="9 10" key="1">
    <citation type="submission" date="2020-04" db="EMBL/GenBank/DDBJ databases">
        <title>Plant Genome Project.</title>
        <authorList>
            <person name="Zhang R.-G."/>
        </authorList>
    </citation>
    <scope>NUCLEOTIDE SEQUENCE [LARGE SCALE GENOMIC DNA]</scope>
    <source>
        <strain evidence="9">YNK0</strain>
        <tissue evidence="9">Leaf</tissue>
    </source>
</reference>
<dbReference type="EC" id="3.1.3.2" evidence="5"/>
<evidence type="ECO:0000313" key="9">
    <source>
        <dbReference type="EMBL" id="KAF8410718.1"/>
    </source>
</evidence>
<dbReference type="PANTHER" id="PTHR22953:SF155">
    <property type="entry name" value="PURPLE ACID PHOSPHATASE 18"/>
    <property type="match status" value="1"/>
</dbReference>
<dbReference type="AlphaFoldDB" id="A0A835DNS1"/>
<dbReference type="Proteomes" id="UP000655225">
    <property type="component" value="Unassembled WGS sequence"/>
</dbReference>
<proteinExistence type="inferred from homology"/>
<dbReference type="InterPro" id="IPR008963">
    <property type="entry name" value="Purple_acid_Pase-like_N"/>
</dbReference>
<dbReference type="InterPro" id="IPR004843">
    <property type="entry name" value="Calcineurin-like_PHP"/>
</dbReference>
<keyword evidence="10" id="KW-1185">Reference proteome</keyword>
<dbReference type="InterPro" id="IPR015914">
    <property type="entry name" value="PAPs_N"/>
</dbReference>
<comment type="similarity">
    <text evidence="1 5">Belongs to the metallophosphoesterase superfamily. Purple acid phosphatase family.</text>
</comment>
<dbReference type="SUPFAM" id="SSF49363">
    <property type="entry name" value="Purple acid phosphatase, N-terminal domain"/>
    <property type="match status" value="1"/>
</dbReference>
<evidence type="ECO:0000256" key="1">
    <source>
        <dbReference type="ARBA" id="ARBA00008723"/>
    </source>
</evidence>
<dbReference type="Gene3D" id="2.60.40.380">
    <property type="entry name" value="Purple acid phosphatase-like, N-terminal"/>
    <property type="match status" value="1"/>
</dbReference>
<dbReference type="GO" id="GO:0046872">
    <property type="term" value="F:metal ion binding"/>
    <property type="evidence" value="ECO:0007669"/>
    <property type="project" value="InterPro"/>
</dbReference>
<protein>
    <recommendedName>
        <fullName evidence="5">Purple acid phosphatase</fullName>
        <ecNumber evidence="5">3.1.3.2</ecNumber>
    </recommendedName>
</protein>
<dbReference type="OMA" id="INRTHIQ"/>
<dbReference type="GO" id="GO:0003993">
    <property type="term" value="F:acid phosphatase activity"/>
    <property type="evidence" value="ECO:0007669"/>
    <property type="project" value="UniProtKB-EC"/>
</dbReference>
<accession>A0A835DNS1</accession>
<evidence type="ECO:0000256" key="2">
    <source>
        <dbReference type="ARBA" id="ARBA00022729"/>
    </source>
</evidence>
<comment type="catalytic activity">
    <reaction evidence="5">
        <text>a phosphate monoester + H2O = an alcohol + phosphate</text>
        <dbReference type="Rhea" id="RHEA:15017"/>
        <dbReference type="ChEBI" id="CHEBI:15377"/>
        <dbReference type="ChEBI" id="CHEBI:30879"/>
        <dbReference type="ChEBI" id="CHEBI:43474"/>
        <dbReference type="ChEBI" id="CHEBI:67140"/>
        <dbReference type="EC" id="3.1.3.2"/>
    </reaction>
</comment>
<feature type="domain" description="Purple acid phosphatase N-terminal" evidence="8">
    <location>
        <begin position="103"/>
        <end position="185"/>
    </location>
</feature>
<dbReference type="OrthoDB" id="45007at2759"/>
<evidence type="ECO:0000256" key="3">
    <source>
        <dbReference type="ARBA" id="ARBA00022801"/>
    </source>
</evidence>
<dbReference type="Pfam" id="PF16656">
    <property type="entry name" value="Pur_ac_phosph_N"/>
    <property type="match status" value="1"/>
</dbReference>
<keyword evidence="4" id="KW-0325">Glycoprotein</keyword>
<keyword evidence="2" id="KW-0732">Signal</keyword>
<gene>
    <name evidence="9" type="ORF">HHK36_003255</name>
</gene>
<evidence type="ECO:0000259" key="7">
    <source>
        <dbReference type="Pfam" id="PF14008"/>
    </source>
</evidence>
<organism evidence="9 10">
    <name type="scientific">Tetracentron sinense</name>
    <name type="common">Spur-leaf</name>
    <dbReference type="NCBI Taxonomy" id="13715"/>
    <lineage>
        <taxon>Eukaryota</taxon>
        <taxon>Viridiplantae</taxon>
        <taxon>Streptophyta</taxon>
        <taxon>Embryophyta</taxon>
        <taxon>Tracheophyta</taxon>
        <taxon>Spermatophyta</taxon>
        <taxon>Magnoliopsida</taxon>
        <taxon>Trochodendrales</taxon>
        <taxon>Trochodendraceae</taxon>
        <taxon>Tetracentron</taxon>
    </lineage>
</organism>
<dbReference type="PANTHER" id="PTHR22953">
    <property type="entry name" value="ACID PHOSPHATASE RELATED"/>
    <property type="match status" value="1"/>
</dbReference>
<dbReference type="InterPro" id="IPR029052">
    <property type="entry name" value="Metallo-depent_PP-like"/>
</dbReference>
<evidence type="ECO:0000259" key="6">
    <source>
        <dbReference type="Pfam" id="PF00149"/>
    </source>
</evidence>
<name>A0A835DNS1_TETSI</name>
<evidence type="ECO:0000313" key="10">
    <source>
        <dbReference type="Proteomes" id="UP000655225"/>
    </source>
</evidence>
<evidence type="ECO:0000259" key="8">
    <source>
        <dbReference type="Pfam" id="PF16656"/>
    </source>
</evidence>
<dbReference type="InterPro" id="IPR025733">
    <property type="entry name" value="PAPs_C"/>
</dbReference>
<dbReference type="SUPFAM" id="SSF56300">
    <property type="entry name" value="Metallo-dependent phosphatases"/>
    <property type="match status" value="1"/>
</dbReference>
<feature type="domain" description="Calcineurin-like phosphoesterase" evidence="6">
    <location>
        <begin position="196"/>
        <end position="386"/>
    </location>
</feature>
<comment type="caution">
    <text evidence="9">The sequence shown here is derived from an EMBL/GenBank/DDBJ whole genome shotgun (WGS) entry which is preliminary data.</text>
</comment>
<dbReference type="InterPro" id="IPR039331">
    <property type="entry name" value="PAPs-like"/>
</dbReference>
<dbReference type="Pfam" id="PF00149">
    <property type="entry name" value="Metallophos"/>
    <property type="match status" value="1"/>
</dbReference>
<dbReference type="CDD" id="cd00839">
    <property type="entry name" value="MPP_PAPs"/>
    <property type="match status" value="1"/>
</dbReference>
<sequence>MPYSMTWRGIKIAKEELQGSHEEAYYQGIRFRNYQSLGVFSFLVAEILQKQNGTGVYFNGDFDHLCNCYSRLCSTAASKNPRFSIEAERFFSSTTSSTKLLLQVHISLAGDKHMRITWITDDESSPSVVEYGTLPGEYTSIAQGEKTSYSYLFYSSGTIHHTVIGPLEHGTVYFYRCGGQGPEFKLKTPPSQFPITFAVVGDLGQTGWTRSTLDHIGECKYDVHLLPGDLSYADYMQHLWDTFGELVQPLASERPWMVTEGNHEIESILLFQAGFESYNARWKMPFKESGSNSNLYYSFEVAGVHIVMLGSYADHDEFSNQYSWLKADLSKVDRQRTPWLLVLFHVPWYNSNKAHQGEGNSMMASMEPLLYAAGVDMVLAGHVHAYERSNRVNNGKSDPCGAVHITIGDGGNREGLAHNYKNPKPEWSVFREASFGHGELKIVNSTHAFWSWHRNDDDEPVRSDQAWITTLASSGCLADQRHELREILLAP</sequence>
<feature type="domain" description="Purple acid phosphatase C-terminal" evidence="7">
    <location>
        <begin position="402"/>
        <end position="458"/>
    </location>
</feature>
<evidence type="ECO:0000256" key="4">
    <source>
        <dbReference type="ARBA" id="ARBA00023180"/>
    </source>
</evidence>